<feature type="transmembrane region" description="Helical" evidence="11">
    <location>
        <begin position="66"/>
        <end position="84"/>
    </location>
</feature>
<dbReference type="Proteomes" id="UP000622317">
    <property type="component" value="Unassembled WGS sequence"/>
</dbReference>
<keyword evidence="11" id="KW-0479">Metal-binding</keyword>
<organism evidence="12 13">
    <name type="scientific">Pelagicoccus enzymogenes</name>
    <dbReference type="NCBI Taxonomy" id="2773457"/>
    <lineage>
        <taxon>Bacteria</taxon>
        <taxon>Pseudomonadati</taxon>
        <taxon>Verrucomicrobiota</taxon>
        <taxon>Opitutia</taxon>
        <taxon>Puniceicoccales</taxon>
        <taxon>Pelagicoccaceae</taxon>
        <taxon>Pelagicoccus</taxon>
    </lineage>
</organism>
<proteinExistence type="inferred from homology"/>
<feature type="binding site" evidence="11">
    <location>
        <position position="79"/>
    </location>
    <ligand>
        <name>Na(+)</name>
        <dbReference type="ChEBI" id="CHEBI:29101"/>
        <note>structural</note>
    </ligand>
</feature>
<evidence type="ECO:0000313" key="12">
    <source>
        <dbReference type="EMBL" id="MBD5780517.1"/>
    </source>
</evidence>
<evidence type="ECO:0000256" key="3">
    <source>
        <dbReference type="ARBA" id="ARBA00022519"/>
    </source>
</evidence>
<feature type="transmembrane region" description="Helical" evidence="11">
    <location>
        <begin position="34"/>
        <end position="54"/>
    </location>
</feature>
<comment type="subcellular location">
    <subcellularLocation>
        <location evidence="1 11">Cell membrane</location>
        <topology evidence="1 11">Multi-pass membrane protein</topology>
    </subcellularLocation>
</comment>
<evidence type="ECO:0000256" key="6">
    <source>
        <dbReference type="ARBA" id="ARBA00023065"/>
    </source>
</evidence>
<dbReference type="EMBL" id="JACYFG010000036">
    <property type="protein sequence ID" value="MBD5780517.1"/>
    <property type="molecule type" value="Genomic_DNA"/>
</dbReference>
<dbReference type="HAMAP" id="MF_00454">
    <property type="entry name" value="FluC"/>
    <property type="match status" value="1"/>
</dbReference>
<keyword evidence="5 11" id="KW-1133">Transmembrane helix</keyword>
<evidence type="ECO:0000256" key="4">
    <source>
        <dbReference type="ARBA" id="ARBA00022692"/>
    </source>
</evidence>
<keyword evidence="4 11" id="KW-0812">Transmembrane</keyword>
<accession>A0A927F8Y3</accession>
<comment type="activity regulation">
    <text evidence="11">Na(+) is not transported, but it plays an essential structural role and its presence is essential for fluoride channel function.</text>
</comment>
<evidence type="ECO:0000256" key="1">
    <source>
        <dbReference type="ARBA" id="ARBA00004651"/>
    </source>
</evidence>
<evidence type="ECO:0000256" key="5">
    <source>
        <dbReference type="ARBA" id="ARBA00022989"/>
    </source>
</evidence>
<keyword evidence="8 11" id="KW-0407">Ion channel</keyword>
<sequence length="127" mass="13626">MKAILFVGLGSALGGSFRYLTVIWVDRKATGDFPFSVLVANVVGSFLIGLLLPLYSKFGWGKDEAVPLFLSFGLLGGYTTFSTFSLQTLKLLQGGYYGLAGLNAAGSFFACLLAVFCGWKLGQLFWG</sequence>
<keyword evidence="13" id="KW-1185">Reference proteome</keyword>
<keyword evidence="11" id="KW-0915">Sodium</keyword>
<evidence type="ECO:0000256" key="7">
    <source>
        <dbReference type="ARBA" id="ARBA00023136"/>
    </source>
</evidence>
<dbReference type="GO" id="GO:0046872">
    <property type="term" value="F:metal ion binding"/>
    <property type="evidence" value="ECO:0007669"/>
    <property type="project" value="UniProtKB-KW"/>
</dbReference>
<dbReference type="PANTHER" id="PTHR28259:SF1">
    <property type="entry name" value="FLUORIDE EXPORT PROTEIN 1-RELATED"/>
    <property type="match status" value="1"/>
</dbReference>
<dbReference type="GO" id="GO:0062054">
    <property type="term" value="F:fluoride channel activity"/>
    <property type="evidence" value="ECO:0007669"/>
    <property type="project" value="UniProtKB-UniRule"/>
</dbReference>
<protein>
    <recommendedName>
        <fullName evidence="11">Fluoride-specific ion channel FluC</fullName>
    </recommendedName>
</protein>
<keyword evidence="6 11" id="KW-0406">Ion transport</keyword>
<dbReference type="PANTHER" id="PTHR28259">
    <property type="entry name" value="FLUORIDE EXPORT PROTEIN 1-RELATED"/>
    <property type="match status" value="1"/>
</dbReference>
<keyword evidence="3" id="KW-0997">Cell inner membrane</keyword>
<dbReference type="GO" id="GO:0005886">
    <property type="term" value="C:plasma membrane"/>
    <property type="evidence" value="ECO:0007669"/>
    <property type="project" value="UniProtKB-SubCell"/>
</dbReference>
<keyword evidence="2 11" id="KW-1003">Cell membrane</keyword>
<dbReference type="GO" id="GO:0140114">
    <property type="term" value="P:cellular detoxification of fluoride"/>
    <property type="evidence" value="ECO:0007669"/>
    <property type="project" value="UniProtKB-UniRule"/>
</dbReference>
<evidence type="ECO:0000313" key="13">
    <source>
        <dbReference type="Proteomes" id="UP000622317"/>
    </source>
</evidence>
<keyword evidence="7 11" id="KW-0472">Membrane</keyword>
<name>A0A927F8Y3_9BACT</name>
<evidence type="ECO:0000256" key="9">
    <source>
        <dbReference type="ARBA" id="ARBA00035120"/>
    </source>
</evidence>
<dbReference type="Pfam" id="PF02537">
    <property type="entry name" value="CRCB"/>
    <property type="match status" value="1"/>
</dbReference>
<feature type="binding site" evidence="11">
    <location>
        <position position="76"/>
    </location>
    <ligand>
        <name>Na(+)</name>
        <dbReference type="ChEBI" id="CHEBI:29101"/>
        <note>structural</note>
    </ligand>
</feature>
<reference evidence="12" key="1">
    <citation type="submission" date="2020-09" db="EMBL/GenBank/DDBJ databases">
        <title>Pelagicoccus enzymogenes sp. nov. with an EPS production, isolated from marine sediment.</title>
        <authorList>
            <person name="Feng X."/>
        </authorList>
    </citation>
    <scope>NUCLEOTIDE SEQUENCE</scope>
    <source>
        <strain evidence="12">NFK12</strain>
    </source>
</reference>
<comment type="similarity">
    <text evidence="9 11">Belongs to the fluoride channel Fluc/FEX (TC 1.A.43) family.</text>
</comment>
<dbReference type="AlphaFoldDB" id="A0A927F8Y3"/>
<evidence type="ECO:0000256" key="10">
    <source>
        <dbReference type="ARBA" id="ARBA00035585"/>
    </source>
</evidence>
<evidence type="ECO:0000256" key="8">
    <source>
        <dbReference type="ARBA" id="ARBA00023303"/>
    </source>
</evidence>
<dbReference type="InterPro" id="IPR003691">
    <property type="entry name" value="FluC"/>
</dbReference>
<evidence type="ECO:0000256" key="2">
    <source>
        <dbReference type="ARBA" id="ARBA00022475"/>
    </source>
</evidence>
<comment type="function">
    <text evidence="11">Fluoride-specific ion channel. Important for reducing fluoride concentration in the cell, thus reducing its toxicity.</text>
</comment>
<feature type="transmembrane region" description="Helical" evidence="11">
    <location>
        <begin position="96"/>
        <end position="119"/>
    </location>
</feature>
<gene>
    <name evidence="11" type="primary">fluC</name>
    <name evidence="11" type="synonym">crcB</name>
    <name evidence="12" type="ORF">IEN85_13535</name>
</gene>
<evidence type="ECO:0000256" key="11">
    <source>
        <dbReference type="HAMAP-Rule" id="MF_00454"/>
    </source>
</evidence>
<comment type="caution">
    <text evidence="12">The sequence shown here is derived from an EMBL/GenBank/DDBJ whole genome shotgun (WGS) entry which is preliminary data.</text>
</comment>
<comment type="catalytic activity">
    <reaction evidence="10">
        <text>fluoride(in) = fluoride(out)</text>
        <dbReference type="Rhea" id="RHEA:76159"/>
        <dbReference type="ChEBI" id="CHEBI:17051"/>
    </reaction>
    <physiologicalReaction direction="left-to-right" evidence="10">
        <dbReference type="Rhea" id="RHEA:76160"/>
    </physiologicalReaction>
</comment>
<keyword evidence="11" id="KW-0813">Transport</keyword>